<protein>
    <submittedName>
        <fullName evidence="7">Putative beta-Fructufuranosidase</fullName>
    </submittedName>
</protein>
<dbReference type="PANTHER" id="PTHR42800:SF3">
    <property type="entry name" value="GLYCOSYL HYDROLASE FAMILY 32 N-TERMINAL DOMAIN-CONTAINING PROTEIN"/>
    <property type="match status" value="1"/>
</dbReference>
<evidence type="ECO:0000256" key="3">
    <source>
        <dbReference type="ARBA" id="ARBA00023295"/>
    </source>
</evidence>
<dbReference type="SUPFAM" id="SSF75005">
    <property type="entry name" value="Arabinanase/levansucrase/invertase"/>
    <property type="match status" value="1"/>
</dbReference>
<keyword evidence="3 4" id="KW-0326">Glycosidase</keyword>
<dbReference type="CDD" id="cd18621">
    <property type="entry name" value="GH32_XdINV-like"/>
    <property type="match status" value="1"/>
</dbReference>
<evidence type="ECO:0000256" key="2">
    <source>
        <dbReference type="ARBA" id="ARBA00022801"/>
    </source>
</evidence>
<dbReference type="GO" id="GO:0005737">
    <property type="term" value="C:cytoplasm"/>
    <property type="evidence" value="ECO:0007669"/>
    <property type="project" value="TreeGrafter"/>
</dbReference>
<dbReference type="GO" id="GO:0004575">
    <property type="term" value="F:sucrose alpha-glucosidase activity"/>
    <property type="evidence" value="ECO:0007669"/>
    <property type="project" value="TreeGrafter"/>
</dbReference>
<gene>
    <name evidence="7" type="primary">MgSUC1</name>
    <name evidence="7" type="ORF">CLCR_00607</name>
</gene>
<dbReference type="PANTHER" id="PTHR42800">
    <property type="entry name" value="EXOINULINASE INUD (AFU_ORTHOLOGUE AFUA_5G00480)"/>
    <property type="match status" value="1"/>
</dbReference>
<reference evidence="8" key="1">
    <citation type="submission" date="2015-07" db="EMBL/GenBank/DDBJ databases">
        <authorList>
            <person name="Teixeira M.M."/>
            <person name="Souza R.C."/>
            <person name="Almeida L.G."/>
            <person name="Vicente V.A."/>
            <person name="de Hoog S."/>
            <person name="Bocca A.L."/>
            <person name="de Almeida S.R."/>
            <person name="Vasconcelos A.T."/>
            <person name="Felipe M.S."/>
        </authorList>
    </citation>
    <scope>NUCLEOTIDE SEQUENCE [LARGE SCALE GENOMIC DNA]</scope>
    <source>
        <strain evidence="8">KSF</strain>
    </source>
</reference>
<dbReference type="GO" id="GO:0005987">
    <property type="term" value="P:sucrose catabolic process"/>
    <property type="evidence" value="ECO:0007669"/>
    <property type="project" value="TreeGrafter"/>
</dbReference>
<dbReference type="Proteomes" id="UP000094526">
    <property type="component" value="Unassembled WGS sequence"/>
</dbReference>
<dbReference type="eggNOG" id="KOG0228">
    <property type="taxonomic scope" value="Eukaryota"/>
</dbReference>
<feature type="domain" description="Glycosyl hydrolase family 32 N-terminal" evidence="5">
    <location>
        <begin position="20"/>
        <end position="359"/>
    </location>
</feature>
<name>A0A1C1C6N2_9EURO</name>
<dbReference type="SUPFAM" id="SSF49899">
    <property type="entry name" value="Concanavalin A-like lectins/glucanases"/>
    <property type="match status" value="1"/>
</dbReference>
<evidence type="ECO:0000313" key="8">
    <source>
        <dbReference type="Proteomes" id="UP000094526"/>
    </source>
</evidence>
<dbReference type="Pfam" id="PF08244">
    <property type="entry name" value="Glyco_hydro_32C"/>
    <property type="match status" value="1"/>
</dbReference>
<dbReference type="Gene3D" id="2.115.10.20">
    <property type="entry name" value="Glycosyl hydrolase domain, family 43"/>
    <property type="match status" value="1"/>
</dbReference>
<comment type="similarity">
    <text evidence="1 4">Belongs to the glycosyl hydrolase 32 family.</text>
</comment>
<dbReference type="STRING" id="86049.A0A1C1C6N2"/>
<dbReference type="InterPro" id="IPR013189">
    <property type="entry name" value="Glyco_hydro_32_C"/>
</dbReference>
<keyword evidence="2 4" id="KW-0378">Hydrolase</keyword>
<dbReference type="EMBL" id="LGRB01000021">
    <property type="protein sequence ID" value="OCT44112.1"/>
    <property type="molecule type" value="Genomic_DNA"/>
</dbReference>
<evidence type="ECO:0000259" key="5">
    <source>
        <dbReference type="Pfam" id="PF00251"/>
    </source>
</evidence>
<sequence>MDPKNLSPDGDFLRWRPQYHLQPPAGWINDPCGLGYDPNTSLYHVAYQWNPESAHWKSISWGNARSRDLCSWEVSGTPSITPDSDGGSEGVFTGYLRPTNVDGQADGVLTILYTSAQRLPLHYTLSYVRGSERIHMATSSDDGKSWTPYTGNPIVPEPPPDMEVIGWRDPYVAEWHSMDRALGREPGKRLYGLVSGGIRDKGPAAFLYAIAKDALNSWEYLGSLCGQGINYTPSSWTGDYGVNWEVGNFLSLTDKSATPHDYLIMSVEGCLSEQGTPHNAQMWMHASIRIDEGKPTMTFDYGGRLDHGRRYYAANSFWDPISQHHVVFGWLQEHDLPEIWHDRQRWSGMLSLPRVVKHSEIHSVCGTLATPLGKITSIGKTEDPQGTYTISTLASAPHPVLEKLRGNLLPFPTPAKKHATAMFARPTKHLEVDVSCLLAQGTRRVGLSILHSSDAKQRTTMYFDAAAETFVIDRSHSTTVADVNTTPETAPHTLFRFRDPSGTVTQERLDVRAFYDVSALEVFVNERTAVATRIYPNRATCFGVEVFLDAESDSQSQRDSDAEGGEVAWRRSQCWEIRPQLVGVL</sequence>
<dbReference type="InterPro" id="IPR013320">
    <property type="entry name" value="ConA-like_dom_sf"/>
</dbReference>
<accession>A0A1C1C6N2</accession>
<evidence type="ECO:0000313" key="7">
    <source>
        <dbReference type="EMBL" id="OCT44112.1"/>
    </source>
</evidence>
<dbReference type="SMART" id="SM00640">
    <property type="entry name" value="Glyco_32"/>
    <property type="match status" value="1"/>
</dbReference>
<dbReference type="AlphaFoldDB" id="A0A1C1C6N2"/>
<dbReference type="VEuPathDB" id="FungiDB:CLCR_00607"/>
<dbReference type="InterPro" id="IPR001362">
    <property type="entry name" value="Glyco_hydro_32"/>
</dbReference>
<proteinExistence type="inferred from homology"/>
<evidence type="ECO:0000256" key="4">
    <source>
        <dbReference type="RuleBase" id="RU362110"/>
    </source>
</evidence>
<dbReference type="Gene3D" id="2.60.120.560">
    <property type="entry name" value="Exo-inulinase, domain 1"/>
    <property type="match status" value="1"/>
</dbReference>
<organism evidence="7 8">
    <name type="scientific">Cladophialophora carrionii</name>
    <dbReference type="NCBI Taxonomy" id="86049"/>
    <lineage>
        <taxon>Eukaryota</taxon>
        <taxon>Fungi</taxon>
        <taxon>Dikarya</taxon>
        <taxon>Ascomycota</taxon>
        <taxon>Pezizomycotina</taxon>
        <taxon>Eurotiomycetes</taxon>
        <taxon>Chaetothyriomycetidae</taxon>
        <taxon>Chaetothyriales</taxon>
        <taxon>Herpotrichiellaceae</taxon>
        <taxon>Cladophialophora</taxon>
    </lineage>
</organism>
<dbReference type="VEuPathDB" id="FungiDB:G647_01048"/>
<dbReference type="InterPro" id="IPR013148">
    <property type="entry name" value="Glyco_hydro_32_N"/>
</dbReference>
<feature type="domain" description="Glycosyl hydrolase family 32 C-terminal" evidence="6">
    <location>
        <begin position="425"/>
        <end position="552"/>
    </location>
</feature>
<dbReference type="InterPro" id="IPR023296">
    <property type="entry name" value="Glyco_hydro_beta-prop_sf"/>
</dbReference>
<comment type="caution">
    <text evidence="7">The sequence shown here is derived from an EMBL/GenBank/DDBJ whole genome shotgun (WGS) entry which is preliminary data.</text>
</comment>
<evidence type="ECO:0000259" key="6">
    <source>
        <dbReference type="Pfam" id="PF08244"/>
    </source>
</evidence>
<dbReference type="Pfam" id="PF00251">
    <property type="entry name" value="Glyco_hydro_32N"/>
    <property type="match status" value="1"/>
</dbReference>
<keyword evidence="8" id="KW-1185">Reference proteome</keyword>
<dbReference type="OrthoDB" id="202537at2759"/>
<evidence type="ECO:0000256" key="1">
    <source>
        <dbReference type="ARBA" id="ARBA00009902"/>
    </source>
</evidence>